<reference evidence="1 2" key="1">
    <citation type="journal article" date="2021" name="Elife">
        <title>Chloroplast acquisition without the gene transfer in kleptoplastic sea slugs, Plakobranchus ocellatus.</title>
        <authorList>
            <person name="Maeda T."/>
            <person name="Takahashi S."/>
            <person name="Yoshida T."/>
            <person name="Shimamura S."/>
            <person name="Takaki Y."/>
            <person name="Nagai Y."/>
            <person name="Toyoda A."/>
            <person name="Suzuki Y."/>
            <person name="Arimoto A."/>
            <person name="Ishii H."/>
            <person name="Satoh N."/>
            <person name="Nishiyama T."/>
            <person name="Hasebe M."/>
            <person name="Maruyama T."/>
            <person name="Minagawa J."/>
            <person name="Obokata J."/>
            <person name="Shigenobu S."/>
        </authorList>
    </citation>
    <scope>NUCLEOTIDE SEQUENCE [LARGE SCALE GENOMIC DNA]</scope>
</reference>
<accession>A0AAV3ZQZ4</accession>
<evidence type="ECO:0000313" key="2">
    <source>
        <dbReference type="Proteomes" id="UP000735302"/>
    </source>
</evidence>
<protein>
    <submittedName>
        <fullName evidence="1">Uncharacterized protein</fullName>
    </submittedName>
</protein>
<keyword evidence="2" id="KW-1185">Reference proteome</keyword>
<dbReference type="Proteomes" id="UP000735302">
    <property type="component" value="Unassembled WGS sequence"/>
</dbReference>
<proteinExistence type="predicted"/>
<organism evidence="1 2">
    <name type="scientific">Plakobranchus ocellatus</name>
    <dbReference type="NCBI Taxonomy" id="259542"/>
    <lineage>
        <taxon>Eukaryota</taxon>
        <taxon>Metazoa</taxon>
        <taxon>Spiralia</taxon>
        <taxon>Lophotrochozoa</taxon>
        <taxon>Mollusca</taxon>
        <taxon>Gastropoda</taxon>
        <taxon>Heterobranchia</taxon>
        <taxon>Euthyneura</taxon>
        <taxon>Panpulmonata</taxon>
        <taxon>Sacoglossa</taxon>
        <taxon>Placobranchoidea</taxon>
        <taxon>Plakobranchidae</taxon>
        <taxon>Plakobranchus</taxon>
    </lineage>
</organism>
<gene>
    <name evidence="1" type="ORF">PoB_002342700</name>
</gene>
<sequence length="70" mass="8059">MPWSEEGLKPRDRLVVEKVYVDQKYCVRLCTLCIEVSQMNRVETYRGFLNGFLLYANLANNTLSNSGPKS</sequence>
<evidence type="ECO:0000313" key="1">
    <source>
        <dbReference type="EMBL" id="GFN96921.1"/>
    </source>
</evidence>
<dbReference type="AlphaFoldDB" id="A0AAV3ZQZ4"/>
<dbReference type="EMBL" id="BLXT01002711">
    <property type="protein sequence ID" value="GFN96921.1"/>
    <property type="molecule type" value="Genomic_DNA"/>
</dbReference>
<comment type="caution">
    <text evidence="1">The sequence shown here is derived from an EMBL/GenBank/DDBJ whole genome shotgun (WGS) entry which is preliminary data.</text>
</comment>
<name>A0AAV3ZQZ4_9GAST</name>